<sequence>MAYAGVSRLSRLKSISKQYHCLRCASLASLFPVNTFAFVHAEPKTKDPRREDKNPCTPSLYPSRWRILHDRRNAVLVVFILFRSLKSLFAGTNKPGSHRMTC</sequence>
<evidence type="ECO:0000313" key="1">
    <source>
        <dbReference type="EMBL" id="KAF2757461.1"/>
    </source>
</evidence>
<dbReference type="GeneID" id="54482375"/>
<protein>
    <submittedName>
        <fullName evidence="1">Uncharacterized protein</fullName>
    </submittedName>
</protein>
<dbReference type="AlphaFoldDB" id="A0A6A6W8Q1"/>
<accession>A0A6A6W8Q1</accession>
<dbReference type="Proteomes" id="UP000799437">
    <property type="component" value="Unassembled WGS sequence"/>
</dbReference>
<reference evidence="1" key="1">
    <citation type="journal article" date="2020" name="Stud. Mycol.">
        <title>101 Dothideomycetes genomes: a test case for predicting lifestyles and emergence of pathogens.</title>
        <authorList>
            <person name="Haridas S."/>
            <person name="Albert R."/>
            <person name="Binder M."/>
            <person name="Bloem J."/>
            <person name="Labutti K."/>
            <person name="Salamov A."/>
            <person name="Andreopoulos B."/>
            <person name="Baker S."/>
            <person name="Barry K."/>
            <person name="Bills G."/>
            <person name="Bluhm B."/>
            <person name="Cannon C."/>
            <person name="Castanera R."/>
            <person name="Culley D."/>
            <person name="Daum C."/>
            <person name="Ezra D."/>
            <person name="Gonzalez J."/>
            <person name="Henrissat B."/>
            <person name="Kuo A."/>
            <person name="Liang C."/>
            <person name="Lipzen A."/>
            <person name="Lutzoni F."/>
            <person name="Magnuson J."/>
            <person name="Mondo S."/>
            <person name="Nolan M."/>
            <person name="Ohm R."/>
            <person name="Pangilinan J."/>
            <person name="Park H.-J."/>
            <person name="Ramirez L."/>
            <person name="Alfaro M."/>
            <person name="Sun H."/>
            <person name="Tritt A."/>
            <person name="Yoshinaga Y."/>
            <person name="Zwiers L.-H."/>
            <person name="Turgeon B."/>
            <person name="Goodwin S."/>
            <person name="Spatafora J."/>
            <person name="Crous P."/>
            <person name="Grigoriev I."/>
        </authorList>
    </citation>
    <scope>NUCLEOTIDE SEQUENCE</scope>
    <source>
        <strain evidence="1">CBS 121739</strain>
    </source>
</reference>
<keyword evidence="2" id="KW-1185">Reference proteome</keyword>
<name>A0A6A6W8Q1_9PEZI</name>
<evidence type="ECO:0000313" key="2">
    <source>
        <dbReference type="Proteomes" id="UP000799437"/>
    </source>
</evidence>
<dbReference type="EMBL" id="ML996573">
    <property type="protein sequence ID" value="KAF2757461.1"/>
    <property type="molecule type" value="Genomic_DNA"/>
</dbReference>
<proteinExistence type="predicted"/>
<dbReference type="RefSeq" id="XP_033599912.1">
    <property type="nucleotide sequence ID" value="XM_033741321.1"/>
</dbReference>
<organism evidence="1 2">
    <name type="scientific">Pseudovirgaria hyperparasitica</name>
    <dbReference type="NCBI Taxonomy" id="470096"/>
    <lineage>
        <taxon>Eukaryota</taxon>
        <taxon>Fungi</taxon>
        <taxon>Dikarya</taxon>
        <taxon>Ascomycota</taxon>
        <taxon>Pezizomycotina</taxon>
        <taxon>Dothideomycetes</taxon>
        <taxon>Dothideomycetes incertae sedis</taxon>
        <taxon>Acrospermales</taxon>
        <taxon>Acrospermaceae</taxon>
        <taxon>Pseudovirgaria</taxon>
    </lineage>
</organism>
<gene>
    <name evidence="1" type="ORF">EJ05DRAFT_390392</name>
</gene>